<evidence type="ECO:0000256" key="1">
    <source>
        <dbReference type="SAM" id="SignalP"/>
    </source>
</evidence>
<evidence type="ECO:0008006" key="4">
    <source>
        <dbReference type="Google" id="ProtNLM"/>
    </source>
</evidence>
<protein>
    <recommendedName>
        <fullName evidence="4">Secreted protein</fullName>
    </recommendedName>
</protein>
<name>A0A3M7MDB2_9PLEO</name>
<sequence>MKTFQVLAVAFFPSIVSAWMCTCYYKPNDKIKAAGHFCDPPAFCYDKDRNFNSCILDKPITDADCANAYHKTIKGVKVPDPLWLAWCTHYTGPCPKGTGT</sequence>
<feature type="chain" id="PRO_5018120980" description="Secreted protein" evidence="1">
    <location>
        <begin position="19"/>
        <end position="100"/>
    </location>
</feature>
<gene>
    <name evidence="2" type="ORF">GMOD_00007377</name>
</gene>
<reference evidence="2 3" key="1">
    <citation type="journal article" date="2014" name="PLoS ONE">
        <title>De novo Genome Assembly of the Fungal Plant Pathogen Pyrenophora semeniperda.</title>
        <authorList>
            <person name="Soliai M.M."/>
            <person name="Meyer S.E."/>
            <person name="Udall J.A."/>
            <person name="Elzinga D.E."/>
            <person name="Hermansen R.A."/>
            <person name="Bodily P.M."/>
            <person name="Hart A.A."/>
            <person name="Coleman C.E."/>
        </authorList>
    </citation>
    <scope>NUCLEOTIDE SEQUENCE [LARGE SCALE GENOMIC DNA]</scope>
    <source>
        <strain evidence="2 3">CCB06</strain>
        <tissue evidence="2">Mycelium</tissue>
    </source>
</reference>
<dbReference type="EMBL" id="KE747833">
    <property type="protein sequence ID" value="RMZ72400.1"/>
    <property type="molecule type" value="Genomic_DNA"/>
</dbReference>
<keyword evidence="3" id="KW-1185">Reference proteome</keyword>
<keyword evidence="1" id="KW-0732">Signal</keyword>
<evidence type="ECO:0000313" key="3">
    <source>
        <dbReference type="Proteomes" id="UP000265663"/>
    </source>
</evidence>
<dbReference type="Proteomes" id="UP000265663">
    <property type="component" value="Unassembled WGS sequence"/>
</dbReference>
<accession>A0A3M7MDB2</accession>
<organism evidence="2 3">
    <name type="scientific">Pyrenophora seminiperda CCB06</name>
    <dbReference type="NCBI Taxonomy" id="1302712"/>
    <lineage>
        <taxon>Eukaryota</taxon>
        <taxon>Fungi</taxon>
        <taxon>Dikarya</taxon>
        <taxon>Ascomycota</taxon>
        <taxon>Pezizomycotina</taxon>
        <taxon>Dothideomycetes</taxon>
        <taxon>Pleosporomycetidae</taxon>
        <taxon>Pleosporales</taxon>
        <taxon>Pleosporineae</taxon>
        <taxon>Pleosporaceae</taxon>
        <taxon>Pyrenophora</taxon>
    </lineage>
</organism>
<proteinExistence type="predicted"/>
<dbReference type="AlphaFoldDB" id="A0A3M7MDB2"/>
<feature type="signal peptide" evidence="1">
    <location>
        <begin position="1"/>
        <end position="18"/>
    </location>
</feature>
<dbReference type="OrthoDB" id="4792664at2759"/>
<evidence type="ECO:0000313" key="2">
    <source>
        <dbReference type="EMBL" id="RMZ72400.1"/>
    </source>
</evidence>